<dbReference type="GO" id="GO:0140825">
    <property type="term" value="F:lactoperoxidase activity"/>
    <property type="evidence" value="ECO:0007669"/>
    <property type="project" value="UniProtKB-EC"/>
</dbReference>
<evidence type="ECO:0000256" key="10">
    <source>
        <dbReference type="ARBA" id="ARBA00023157"/>
    </source>
</evidence>
<keyword evidence="9" id="KW-0408">Iron</keyword>
<dbReference type="SUPFAM" id="SSF48113">
    <property type="entry name" value="Heme-dependent peroxidases"/>
    <property type="match status" value="1"/>
</dbReference>
<feature type="domain" description="Plant heme peroxidase family profile" evidence="19">
    <location>
        <begin position="29"/>
        <end position="189"/>
    </location>
</feature>
<proteinExistence type="inferred from homology"/>
<evidence type="ECO:0000256" key="18">
    <source>
        <dbReference type="SAM" id="Phobius"/>
    </source>
</evidence>
<name>A0A2U1K9G9_ARTAN</name>
<evidence type="ECO:0000256" key="16">
    <source>
        <dbReference type="PIRSR" id="PIRSR600823-5"/>
    </source>
</evidence>
<evidence type="ECO:0000256" key="11">
    <source>
        <dbReference type="ARBA" id="ARBA00023180"/>
    </source>
</evidence>
<evidence type="ECO:0000256" key="8">
    <source>
        <dbReference type="ARBA" id="ARBA00023002"/>
    </source>
</evidence>
<comment type="catalytic activity">
    <reaction evidence="1">
        <text>2 a phenolic donor + H2O2 = 2 a phenolic radical donor + 2 H2O</text>
        <dbReference type="Rhea" id="RHEA:56136"/>
        <dbReference type="ChEBI" id="CHEBI:15377"/>
        <dbReference type="ChEBI" id="CHEBI:16240"/>
        <dbReference type="ChEBI" id="CHEBI:139520"/>
        <dbReference type="ChEBI" id="CHEBI:139521"/>
        <dbReference type="EC" id="1.11.1.7"/>
    </reaction>
</comment>
<evidence type="ECO:0000256" key="4">
    <source>
        <dbReference type="ARBA" id="ARBA00022559"/>
    </source>
</evidence>
<protein>
    <recommendedName>
        <fullName evidence="3">peroxidase</fullName>
        <ecNumber evidence="3">1.11.1.7</ecNumber>
    </recommendedName>
</protein>
<evidence type="ECO:0000313" key="21">
    <source>
        <dbReference type="Proteomes" id="UP000245207"/>
    </source>
</evidence>
<evidence type="ECO:0000256" key="5">
    <source>
        <dbReference type="ARBA" id="ARBA00022617"/>
    </source>
</evidence>
<dbReference type="PANTHER" id="PTHR31388">
    <property type="entry name" value="PEROXIDASE 72-RELATED"/>
    <property type="match status" value="1"/>
</dbReference>
<organism evidence="20 21">
    <name type="scientific">Artemisia annua</name>
    <name type="common">Sweet wormwood</name>
    <dbReference type="NCBI Taxonomy" id="35608"/>
    <lineage>
        <taxon>Eukaryota</taxon>
        <taxon>Viridiplantae</taxon>
        <taxon>Streptophyta</taxon>
        <taxon>Embryophyta</taxon>
        <taxon>Tracheophyta</taxon>
        <taxon>Spermatophyta</taxon>
        <taxon>Magnoliopsida</taxon>
        <taxon>eudicotyledons</taxon>
        <taxon>Gunneridae</taxon>
        <taxon>Pentapetalae</taxon>
        <taxon>asterids</taxon>
        <taxon>campanulids</taxon>
        <taxon>Asterales</taxon>
        <taxon>Asteraceae</taxon>
        <taxon>Asteroideae</taxon>
        <taxon>Anthemideae</taxon>
        <taxon>Artemisiinae</taxon>
        <taxon>Artemisia</taxon>
    </lineage>
</organism>
<feature type="binding site" evidence="14">
    <location>
        <position position="71"/>
    </location>
    <ligand>
        <name>Ca(2+)</name>
        <dbReference type="ChEBI" id="CHEBI:29108"/>
        <label>1</label>
    </ligand>
</feature>
<dbReference type="Proteomes" id="UP000245207">
    <property type="component" value="Unassembled WGS sequence"/>
</dbReference>
<evidence type="ECO:0000256" key="9">
    <source>
        <dbReference type="ARBA" id="ARBA00023004"/>
    </source>
</evidence>
<dbReference type="FunFam" id="1.10.520.10:FF:000009">
    <property type="entry name" value="Peroxidase"/>
    <property type="match status" value="1"/>
</dbReference>
<dbReference type="InterPro" id="IPR010255">
    <property type="entry name" value="Haem_peroxidase_sf"/>
</dbReference>
<keyword evidence="5" id="KW-0349">Heme</keyword>
<dbReference type="OrthoDB" id="2113341at2759"/>
<keyword evidence="18" id="KW-0812">Transmembrane</keyword>
<dbReference type="Gene3D" id="1.10.420.10">
    <property type="entry name" value="Peroxidase, domain 2"/>
    <property type="match status" value="1"/>
</dbReference>
<evidence type="ECO:0000313" key="20">
    <source>
        <dbReference type="EMBL" id="PWA23402.1"/>
    </source>
</evidence>
<dbReference type="PRINTS" id="PR00458">
    <property type="entry name" value="PEROXIDASE"/>
</dbReference>
<keyword evidence="10 16" id="KW-1015">Disulfide bond</keyword>
<evidence type="ECO:0000256" key="1">
    <source>
        <dbReference type="ARBA" id="ARBA00000189"/>
    </source>
</evidence>
<dbReference type="Pfam" id="PF00141">
    <property type="entry name" value="peroxidase"/>
    <property type="match status" value="1"/>
</dbReference>
<accession>A0A2U1K9G9</accession>
<feature type="binding site" evidence="14">
    <location>
        <position position="80"/>
    </location>
    <ligand>
        <name>Ca(2+)</name>
        <dbReference type="ChEBI" id="CHEBI:29108"/>
        <label>1</label>
    </ligand>
</feature>
<feature type="binding site" evidence="13">
    <location>
        <position position="161"/>
    </location>
    <ligand>
        <name>substrate</name>
    </ligand>
</feature>
<evidence type="ECO:0000256" key="15">
    <source>
        <dbReference type="PIRSR" id="PIRSR600823-4"/>
    </source>
</evidence>
<feature type="active site" description="Proton acceptor" evidence="12">
    <location>
        <position position="70"/>
    </location>
</feature>
<evidence type="ECO:0000256" key="3">
    <source>
        <dbReference type="ARBA" id="ARBA00012313"/>
    </source>
</evidence>
<keyword evidence="7 14" id="KW-0106">Calcium</keyword>
<keyword evidence="4 20" id="KW-0575">Peroxidase</keyword>
<evidence type="ECO:0000256" key="12">
    <source>
        <dbReference type="PIRSR" id="PIRSR600823-1"/>
    </source>
</evidence>
<comment type="cofactor">
    <cofactor evidence="2">
        <name>heme b</name>
        <dbReference type="ChEBI" id="CHEBI:60344"/>
    </cofactor>
</comment>
<dbReference type="EC" id="1.11.1.7" evidence="3"/>
<dbReference type="GO" id="GO:0046872">
    <property type="term" value="F:metal ion binding"/>
    <property type="evidence" value="ECO:0007669"/>
    <property type="project" value="UniProtKB-KW"/>
</dbReference>
<feature type="transmembrane region" description="Helical" evidence="18">
    <location>
        <begin position="6"/>
        <end position="24"/>
    </location>
</feature>
<keyword evidence="11" id="KW-0325">Glycoprotein</keyword>
<sequence>MGYPKSIGTILVPIVVLLVSMNYMPCKAQLTTTFYDDTCPTALTTINDSISSAVSRNGRMAAFIIRLHFHDCFVQGCDASILLEGGEKAAPANDGVEGYEAIEAAKAAVESVCQGVVSCADILAVAARDASVAVGGPSWAVRLGRKDSLDSNPEQAATDLPRGDNNLDQLIASFARKRLSVRDMVALSG</sequence>
<dbReference type="PROSITE" id="PS00436">
    <property type="entry name" value="PEROXIDASE_2"/>
    <property type="match status" value="1"/>
</dbReference>
<dbReference type="InterPro" id="IPR002016">
    <property type="entry name" value="Haem_peroxidase"/>
</dbReference>
<dbReference type="EMBL" id="PKPP01029573">
    <property type="protein sequence ID" value="PWA23402.1"/>
    <property type="molecule type" value="Genomic_DNA"/>
</dbReference>
<dbReference type="STRING" id="35608.A0A2U1K9G9"/>
<gene>
    <name evidence="20" type="ORF">CTI12_AA629070</name>
</gene>
<feature type="binding site" evidence="14">
    <location>
        <position position="78"/>
    </location>
    <ligand>
        <name>Ca(2+)</name>
        <dbReference type="ChEBI" id="CHEBI:29108"/>
        <label>1</label>
    </ligand>
</feature>
<evidence type="ECO:0000256" key="13">
    <source>
        <dbReference type="PIRSR" id="PIRSR600823-2"/>
    </source>
</evidence>
<feature type="binding site" evidence="14">
    <location>
        <position position="74"/>
    </location>
    <ligand>
        <name>Ca(2+)</name>
        <dbReference type="ChEBI" id="CHEBI:29108"/>
        <label>1</label>
    </ligand>
</feature>
<feature type="disulfide bond" evidence="16">
    <location>
        <begin position="72"/>
        <end position="77"/>
    </location>
</feature>
<dbReference type="PROSITE" id="PS50873">
    <property type="entry name" value="PEROXIDASE_4"/>
    <property type="match status" value="1"/>
</dbReference>
<keyword evidence="8" id="KW-0560">Oxidoreductase</keyword>
<feature type="disulfide bond" evidence="16">
    <location>
        <begin position="39"/>
        <end position="113"/>
    </location>
</feature>
<dbReference type="GO" id="GO:0020037">
    <property type="term" value="F:heme binding"/>
    <property type="evidence" value="ECO:0007669"/>
    <property type="project" value="InterPro"/>
</dbReference>
<dbReference type="Gene3D" id="1.10.520.10">
    <property type="match status" value="1"/>
</dbReference>
<dbReference type="GO" id="GO:0006979">
    <property type="term" value="P:response to oxidative stress"/>
    <property type="evidence" value="ECO:0007669"/>
    <property type="project" value="InterPro"/>
</dbReference>
<dbReference type="AlphaFoldDB" id="A0A2U1K9G9"/>
<comment type="similarity">
    <text evidence="17">Belongs to the peroxidase family.</text>
</comment>
<feature type="site" description="Transition state stabilizer" evidence="15">
    <location>
        <position position="66"/>
    </location>
</feature>
<keyword evidence="18" id="KW-0472">Membrane</keyword>
<keyword evidence="18" id="KW-1133">Transmembrane helix</keyword>
<comment type="caution">
    <text evidence="20">The sequence shown here is derived from an EMBL/GenBank/DDBJ whole genome shotgun (WGS) entry which is preliminary data.</text>
</comment>
<evidence type="ECO:0000259" key="19">
    <source>
        <dbReference type="PROSITE" id="PS50873"/>
    </source>
</evidence>
<feature type="binding site" evidence="14">
    <location>
        <position position="87"/>
    </location>
    <ligand>
        <name>Ca(2+)</name>
        <dbReference type="ChEBI" id="CHEBI:29108"/>
        <label>1</label>
    </ligand>
</feature>
<evidence type="ECO:0000256" key="2">
    <source>
        <dbReference type="ARBA" id="ARBA00001970"/>
    </source>
</evidence>
<feature type="binding site" evidence="14">
    <location>
        <position position="76"/>
    </location>
    <ligand>
        <name>Ca(2+)</name>
        <dbReference type="ChEBI" id="CHEBI:29108"/>
        <label>1</label>
    </ligand>
</feature>
<dbReference type="InterPro" id="IPR000823">
    <property type="entry name" value="Peroxidase_pln"/>
</dbReference>
<evidence type="ECO:0000256" key="17">
    <source>
        <dbReference type="RuleBase" id="RU004241"/>
    </source>
</evidence>
<dbReference type="PRINTS" id="PR00461">
    <property type="entry name" value="PLPEROXIDASE"/>
</dbReference>
<evidence type="ECO:0000256" key="14">
    <source>
        <dbReference type="PIRSR" id="PIRSR600823-3"/>
    </source>
</evidence>
<evidence type="ECO:0000256" key="6">
    <source>
        <dbReference type="ARBA" id="ARBA00022723"/>
    </source>
</evidence>
<comment type="cofactor">
    <cofactor evidence="14">
        <name>Ca(2+)</name>
        <dbReference type="ChEBI" id="CHEBI:29108"/>
    </cofactor>
    <text evidence="14">Binds 2 calcium ions per subunit.</text>
</comment>
<dbReference type="PANTHER" id="PTHR31388:SF215">
    <property type="entry name" value="PEROXIDASE"/>
    <property type="match status" value="1"/>
</dbReference>
<keyword evidence="21" id="KW-1185">Reference proteome</keyword>
<dbReference type="InterPro" id="IPR019794">
    <property type="entry name" value="Peroxidases_AS"/>
</dbReference>
<reference evidence="20 21" key="1">
    <citation type="journal article" date="2018" name="Mol. Plant">
        <title>The genome of Artemisia annua provides insight into the evolution of Asteraceae family and artemisinin biosynthesis.</title>
        <authorList>
            <person name="Shen Q."/>
            <person name="Zhang L."/>
            <person name="Liao Z."/>
            <person name="Wang S."/>
            <person name="Yan T."/>
            <person name="Shi P."/>
            <person name="Liu M."/>
            <person name="Fu X."/>
            <person name="Pan Q."/>
            <person name="Wang Y."/>
            <person name="Lv Z."/>
            <person name="Lu X."/>
            <person name="Zhang F."/>
            <person name="Jiang W."/>
            <person name="Ma Y."/>
            <person name="Chen M."/>
            <person name="Hao X."/>
            <person name="Li L."/>
            <person name="Tang Y."/>
            <person name="Lv G."/>
            <person name="Zhou Y."/>
            <person name="Sun X."/>
            <person name="Brodelius P.E."/>
            <person name="Rose J.K.C."/>
            <person name="Tang K."/>
        </authorList>
    </citation>
    <scope>NUCLEOTIDE SEQUENCE [LARGE SCALE GENOMIC DNA]</scope>
    <source>
        <strain evidence="21">cv. Huhao1</strain>
        <tissue evidence="20">Leaf</tissue>
    </source>
</reference>
<keyword evidence="6 14" id="KW-0479">Metal-binding</keyword>
<evidence type="ECO:0000256" key="7">
    <source>
        <dbReference type="ARBA" id="ARBA00022837"/>
    </source>
</evidence>